<protein>
    <submittedName>
        <fullName evidence="2">Uncharacterized protein</fullName>
    </submittedName>
</protein>
<sequence length="173" mass="19855">MTAKFPVTKYTISESDVLKPERALRTDPFFPISIVKRTNGRLEDIFGEYNDYELGITFECPQGYYMEILGTDNLLNAGYEMTHTKIVRNESEGITKKDTIVKLKKFKDLENLPLPFHGGLFGVLRSKNYSLLHSTSNKINAPENIPKNTNVPTFLNNPNNYNNNNNQKSSYFY</sequence>
<evidence type="ECO:0000256" key="1">
    <source>
        <dbReference type="SAM" id="MobiDB-lite"/>
    </source>
</evidence>
<name>A0A6C0J8K4_9ZZZZ</name>
<feature type="region of interest" description="Disordered" evidence="1">
    <location>
        <begin position="150"/>
        <end position="173"/>
    </location>
</feature>
<proteinExistence type="predicted"/>
<dbReference type="AlphaFoldDB" id="A0A6C0J8K4"/>
<evidence type="ECO:0000313" key="2">
    <source>
        <dbReference type="EMBL" id="QHU02085.1"/>
    </source>
</evidence>
<reference evidence="2" key="1">
    <citation type="journal article" date="2020" name="Nature">
        <title>Giant virus diversity and host interactions through global metagenomics.</title>
        <authorList>
            <person name="Schulz F."/>
            <person name="Roux S."/>
            <person name="Paez-Espino D."/>
            <person name="Jungbluth S."/>
            <person name="Walsh D.A."/>
            <person name="Denef V.J."/>
            <person name="McMahon K.D."/>
            <person name="Konstantinidis K.T."/>
            <person name="Eloe-Fadrosh E.A."/>
            <person name="Kyrpides N.C."/>
            <person name="Woyke T."/>
        </authorList>
    </citation>
    <scope>NUCLEOTIDE SEQUENCE</scope>
    <source>
        <strain evidence="2">GVMAG-M-3300025880-56</strain>
    </source>
</reference>
<organism evidence="2">
    <name type="scientific">viral metagenome</name>
    <dbReference type="NCBI Taxonomy" id="1070528"/>
    <lineage>
        <taxon>unclassified sequences</taxon>
        <taxon>metagenomes</taxon>
        <taxon>organismal metagenomes</taxon>
    </lineage>
</organism>
<accession>A0A6C0J8K4</accession>
<feature type="compositionally biased region" description="Low complexity" evidence="1">
    <location>
        <begin position="150"/>
        <end position="166"/>
    </location>
</feature>
<dbReference type="EMBL" id="MN740353">
    <property type="protein sequence ID" value="QHU02085.1"/>
    <property type="molecule type" value="Genomic_DNA"/>
</dbReference>